<proteinExistence type="predicted"/>
<keyword evidence="1" id="KW-1133">Transmembrane helix</keyword>
<dbReference type="Proteomes" id="UP001153269">
    <property type="component" value="Unassembled WGS sequence"/>
</dbReference>
<protein>
    <submittedName>
        <fullName evidence="2">Uncharacterized protein</fullName>
    </submittedName>
</protein>
<organism evidence="2 3">
    <name type="scientific">Pleuronectes platessa</name>
    <name type="common">European plaice</name>
    <dbReference type="NCBI Taxonomy" id="8262"/>
    <lineage>
        <taxon>Eukaryota</taxon>
        <taxon>Metazoa</taxon>
        <taxon>Chordata</taxon>
        <taxon>Craniata</taxon>
        <taxon>Vertebrata</taxon>
        <taxon>Euteleostomi</taxon>
        <taxon>Actinopterygii</taxon>
        <taxon>Neopterygii</taxon>
        <taxon>Teleostei</taxon>
        <taxon>Neoteleostei</taxon>
        <taxon>Acanthomorphata</taxon>
        <taxon>Carangaria</taxon>
        <taxon>Pleuronectiformes</taxon>
        <taxon>Pleuronectoidei</taxon>
        <taxon>Pleuronectidae</taxon>
        <taxon>Pleuronectes</taxon>
    </lineage>
</organism>
<evidence type="ECO:0000313" key="2">
    <source>
        <dbReference type="EMBL" id="CAB1446416.1"/>
    </source>
</evidence>
<comment type="caution">
    <text evidence="2">The sequence shown here is derived from an EMBL/GenBank/DDBJ whole genome shotgun (WGS) entry which is preliminary data.</text>
</comment>
<name>A0A9N7YVY1_PLEPL</name>
<gene>
    <name evidence="2" type="ORF">PLEPLA_LOCUS34143</name>
</gene>
<keyword evidence="1" id="KW-0472">Membrane</keyword>
<evidence type="ECO:0000313" key="3">
    <source>
        <dbReference type="Proteomes" id="UP001153269"/>
    </source>
</evidence>
<feature type="transmembrane region" description="Helical" evidence="1">
    <location>
        <begin position="37"/>
        <end position="60"/>
    </location>
</feature>
<dbReference type="EMBL" id="CADEAL010003914">
    <property type="protein sequence ID" value="CAB1446416.1"/>
    <property type="molecule type" value="Genomic_DNA"/>
</dbReference>
<evidence type="ECO:0000256" key="1">
    <source>
        <dbReference type="SAM" id="Phobius"/>
    </source>
</evidence>
<reference evidence="2" key="1">
    <citation type="submission" date="2020-03" db="EMBL/GenBank/DDBJ databases">
        <authorList>
            <person name="Weist P."/>
        </authorList>
    </citation>
    <scope>NUCLEOTIDE SEQUENCE</scope>
</reference>
<keyword evidence="1" id="KW-0812">Transmembrane</keyword>
<keyword evidence="3" id="KW-1185">Reference proteome</keyword>
<accession>A0A9N7YVY1</accession>
<dbReference type="AlphaFoldDB" id="A0A9N7YVY1"/>
<feature type="transmembrane region" description="Helical" evidence="1">
    <location>
        <begin position="80"/>
        <end position="99"/>
    </location>
</feature>
<sequence length="109" mass="11749">MVRGRLACLTQRGGRGTGGRGGRLLLTHREEQRLPKYIICPHVSAADGILLTPLLLVLASDGRPLSVLITPQVLCVATPTPLPIIPGIFILMCSCSTLFDLPSPHRPLY</sequence>